<dbReference type="GO" id="GO:0045892">
    <property type="term" value="P:negative regulation of DNA-templated transcription"/>
    <property type="evidence" value="ECO:0007669"/>
    <property type="project" value="InterPro"/>
</dbReference>
<evidence type="ECO:0000259" key="6">
    <source>
        <dbReference type="PROSITE" id="PS50977"/>
    </source>
</evidence>
<dbReference type="RefSeq" id="WP_063748720.1">
    <property type="nucleotide sequence ID" value="NZ_ASRX01000027.1"/>
</dbReference>
<sequence>MRGNRVAETDPTRTLLLLWGSHSKPGRSGLTVRAIVTAAIELADAEGIEAVSMRQVAERLGVGTMALYTYVPGKADLTALMLDTVQGQLYEDVDAPSRQPGGWRGALTFIAERNWEVYQRHPWVLHVAQGRPVLGPNLSLKYEAELRPLDKLGLSDVEMDSALTLVLTHVAGTAGIQAQLAKARQESGMSDGEWWLSSAPVLAKVMDDSRFPVAGRVGSASGTTYEGVLDPRHALTFGLECILDGIAQLIARRQEAARKDEQAGSPRARRGRRGG</sequence>
<keyword evidence="8" id="KW-1185">Reference proteome</keyword>
<dbReference type="PROSITE" id="PS50977">
    <property type="entry name" value="HTH_TETR_2"/>
    <property type="match status" value="1"/>
</dbReference>
<dbReference type="InterPro" id="IPR050109">
    <property type="entry name" value="HTH-type_TetR-like_transc_reg"/>
</dbReference>
<evidence type="ECO:0000256" key="1">
    <source>
        <dbReference type="ARBA" id="ARBA00023015"/>
    </source>
</evidence>
<keyword evidence="3" id="KW-0804">Transcription</keyword>
<feature type="domain" description="HTH tetR-type" evidence="6">
    <location>
        <begin position="29"/>
        <end position="89"/>
    </location>
</feature>
<dbReference type="Pfam" id="PF00440">
    <property type="entry name" value="TetR_N"/>
    <property type="match status" value="1"/>
</dbReference>
<gene>
    <name evidence="7" type="ORF">CAP_3650</name>
</gene>
<comment type="caution">
    <text evidence="7">The sequence shown here is derived from an EMBL/GenBank/DDBJ whole genome shotgun (WGS) entry which is preliminary data.</text>
</comment>
<dbReference type="STRING" id="1192034.CAP_3650"/>
<dbReference type="eggNOG" id="COG1309">
    <property type="taxonomic scope" value="Bacteria"/>
</dbReference>
<evidence type="ECO:0000256" key="2">
    <source>
        <dbReference type="ARBA" id="ARBA00023125"/>
    </source>
</evidence>
<dbReference type="InterPro" id="IPR004111">
    <property type="entry name" value="Repressor_TetR_C"/>
</dbReference>
<evidence type="ECO:0000313" key="7">
    <source>
        <dbReference type="EMBL" id="EYF05060.1"/>
    </source>
</evidence>
<dbReference type="InterPro" id="IPR036271">
    <property type="entry name" value="Tet_transcr_reg_TetR-rel_C_sf"/>
</dbReference>
<reference evidence="7 8" key="1">
    <citation type="submission" date="2013-05" db="EMBL/GenBank/DDBJ databases">
        <title>Genome assembly of Chondromyces apiculatus DSM 436.</title>
        <authorList>
            <person name="Sharma G."/>
            <person name="Khatri I."/>
            <person name="Kaur C."/>
            <person name="Mayilraj S."/>
            <person name="Subramanian S."/>
        </authorList>
    </citation>
    <scope>NUCLEOTIDE SEQUENCE [LARGE SCALE GENOMIC DNA]</scope>
    <source>
        <strain evidence="7 8">DSM 436</strain>
    </source>
</reference>
<dbReference type="InterPro" id="IPR001647">
    <property type="entry name" value="HTH_TetR"/>
</dbReference>
<evidence type="ECO:0000256" key="3">
    <source>
        <dbReference type="ARBA" id="ARBA00023163"/>
    </source>
</evidence>
<dbReference type="OrthoDB" id="329481at2"/>
<dbReference type="SUPFAM" id="SSF48498">
    <property type="entry name" value="Tetracyclin repressor-like, C-terminal domain"/>
    <property type="match status" value="1"/>
</dbReference>
<dbReference type="InterPro" id="IPR009057">
    <property type="entry name" value="Homeodomain-like_sf"/>
</dbReference>
<dbReference type="AlphaFoldDB" id="A0A017T8F2"/>
<evidence type="ECO:0000313" key="8">
    <source>
        <dbReference type="Proteomes" id="UP000019678"/>
    </source>
</evidence>
<dbReference type="Gene3D" id="1.10.10.60">
    <property type="entry name" value="Homeodomain-like"/>
    <property type="match status" value="1"/>
</dbReference>
<dbReference type="SUPFAM" id="SSF46689">
    <property type="entry name" value="Homeodomain-like"/>
    <property type="match status" value="1"/>
</dbReference>
<dbReference type="Pfam" id="PF02909">
    <property type="entry name" value="TetR_C_1"/>
    <property type="match status" value="1"/>
</dbReference>
<dbReference type="PANTHER" id="PTHR30055:SF151">
    <property type="entry name" value="TRANSCRIPTIONAL REGULATORY PROTEIN"/>
    <property type="match status" value="1"/>
</dbReference>
<proteinExistence type="predicted"/>
<organism evidence="7 8">
    <name type="scientific">Chondromyces apiculatus DSM 436</name>
    <dbReference type="NCBI Taxonomy" id="1192034"/>
    <lineage>
        <taxon>Bacteria</taxon>
        <taxon>Pseudomonadati</taxon>
        <taxon>Myxococcota</taxon>
        <taxon>Polyangia</taxon>
        <taxon>Polyangiales</taxon>
        <taxon>Polyangiaceae</taxon>
        <taxon>Chondromyces</taxon>
    </lineage>
</organism>
<dbReference type="PANTHER" id="PTHR30055">
    <property type="entry name" value="HTH-TYPE TRANSCRIPTIONAL REGULATOR RUTR"/>
    <property type="match status" value="1"/>
</dbReference>
<feature type="region of interest" description="Disordered" evidence="5">
    <location>
        <begin position="256"/>
        <end position="275"/>
    </location>
</feature>
<dbReference type="Proteomes" id="UP000019678">
    <property type="component" value="Unassembled WGS sequence"/>
</dbReference>
<name>A0A017T8F2_9BACT</name>
<dbReference type="GO" id="GO:0000976">
    <property type="term" value="F:transcription cis-regulatory region binding"/>
    <property type="evidence" value="ECO:0007669"/>
    <property type="project" value="TreeGrafter"/>
</dbReference>
<dbReference type="Gene3D" id="1.10.357.10">
    <property type="entry name" value="Tetracycline Repressor, domain 2"/>
    <property type="match status" value="1"/>
</dbReference>
<dbReference type="GO" id="GO:0003700">
    <property type="term" value="F:DNA-binding transcription factor activity"/>
    <property type="evidence" value="ECO:0007669"/>
    <property type="project" value="TreeGrafter"/>
</dbReference>
<evidence type="ECO:0000256" key="4">
    <source>
        <dbReference type="PROSITE-ProRule" id="PRU00335"/>
    </source>
</evidence>
<protein>
    <submittedName>
        <fullName evidence="7">Transcriptional regulator, TetR family</fullName>
    </submittedName>
</protein>
<keyword evidence="2 4" id="KW-0238">DNA-binding</keyword>
<dbReference type="EMBL" id="ASRX01000027">
    <property type="protein sequence ID" value="EYF05060.1"/>
    <property type="molecule type" value="Genomic_DNA"/>
</dbReference>
<evidence type="ECO:0000256" key="5">
    <source>
        <dbReference type="SAM" id="MobiDB-lite"/>
    </source>
</evidence>
<accession>A0A017T8F2</accession>
<feature type="DNA-binding region" description="H-T-H motif" evidence="4">
    <location>
        <begin position="52"/>
        <end position="71"/>
    </location>
</feature>
<keyword evidence="1" id="KW-0805">Transcription regulation</keyword>